<proteinExistence type="predicted"/>
<keyword evidence="1" id="KW-1133">Transmembrane helix</keyword>
<keyword evidence="3" id="KW-1185">Reference proteome</keyword>
<keyword evidence="1" id="KW-0472">Membrane</keyword>
<dbReference type="AlphaFoldDB" id="A0A4P6XFF1"/>
<evidence type="ECO:0000256" key="1">
    <source>
        <dbReference type="SAM" id="Phobius"/>
    </source>
</evidence>
<evidence type="ECO:0000313" key="2">
    <source>
        <dbReference type="EMBL" id="QBM85399.1"/>
    </source>
</evidence>
<feature type="transmembrane region" description="Helical" evidence="1">
    <location>
        <begin position="63"/>
        <end position="88"/>
    </location>
</feature>
<name>A0A4P6XFF1_9ASCO</name>
<feature type="transmembrane region" description="Helical" evidence="1">
    <location>
        <begin position="265"/>
        <end position="298"/>
    </location>
</feature>
<evidence type="ECO:0000313" key="3">
    <source>
        <dbReference type="Proteomes" id="UP000292447"/>
    </source>
</evidence>
<gene>
    <name evidence="2" type="ORF">METSCH_A00160</name>
</gene>
<organism evidence="2 3">
    <name type="scientific">Metschnikowia aff. pulcherrima</name>
    <dbReference type="NCBI Taxonomy" id="2163413"/>
    <lineage>
        <taxon>Eukaryota</taxon>
        <taxon>Fungi</taxon>
        <taxon>Dikarya</taxon>
        <taxon>Ascomycota</taxon>
        <taxon>Saccharomycotina</taxon>
        <taxon>Pichiomycetes</taxon>
        <taxon>Metschnikowiaceae</taxon>
        <taxon>Metschnikowia</taxon>
    </lineage>
</organism>
<dbReference type="Proteomes" id="UP000292447">
    <property type="component" value="Chromosome I"/>
</dbReference>
<protein>
    <recommendedName>
        <fullName evidence="4">Seipin</fullName>
    </recommendedName>
</protein>
<evidence type="ECO:0008006" key="4">
    <source>
        <dbReference type="Google" id="ProtNLM"/>
    </source>
</evidence>
<accession>A0A4P6XFF1</accession>
<dbReference type="EMBL" id="CP034456">
    <property type="protein sequence ID" value="QBM85399.1"/>
    <property type="molecule type" value="Genomic_DNA"/>
</dbReference>
<keyword evidence="1" id="KW-0812">Transmembrane</keyword>
<reference evidence="3" key="1">
    <citation type="submission" date="2019-03" db="EMBL/GenBank/DDBJ databases">
        <title>Snf2 controls pulcherriminic acid biosynthesis and connects pigmentation and antifungal activity of the yeast Metschnikowia pulcherrima.</title>
        <authorList>
            <person name="Gore-Lloyd D."/>
            <person name="Sumann I."/>
            <person name="Brachmann A.O."/>
            <person name="Schneeberger K."/>
            <person name="Ortiz-Merino R.A."/>
            <person name="Moreno-Beltran M."/>
            <person name="Schlaefli M."/>
            <person name="Kirner P."/>
            <person name="Santos Kron A."/>
            <person name="Wolfe K.H."/>
            <person name="Piel J."/>
            <person name="Ahrens C.H."/>
            <person name="Henk D."/>
            <person name="Freimoser F.M."/>
        </authorList>
    </citation>
    <scope>NUCLEOTIDE SEQUENCE [LARGE SCALE GENOMIC DNA]</scope>
    <source>
        <strain evidence="3">APC 1.2</strain>
    </source>
</reference>
<sequence>MCLALCIGNYLKLPNRDIAAHQHPRPPLCLKVIINLTNVNTSNSMLPSKNSILRVNLFFTRQFAYVAILFAAIVGVLLPVSVITYLSFYKMLVPVERVQTPTKFAEVGPSMRPSLSTLIYATDVLPFLCHNGNLTFLVRLNLDAICKYETAHQSLSYTFEMSPQHKILDWLLVNCDSRYIYVEKNNLVPYNLRYWVPPILVDVLKLVRVDHPLLYLKGHELHTALQTSNATFTLEKMNFLFLDSRKTFIDFVIEWDGLRYYLVNYYFTSLFIGAGCFWALSSVFCVLSAFVFCHRFLLDEIAEEKKSA</sequence>